<name>A0A2N8KYN1_9BURK</name>
<sequence length="191" mass="21283">MRQEGWQTDRWLGSGRVQRTKPERGPIIAANAAVASADLPPHVHFGPENAGARRISRMNTHADLSALILRLEAERTQALVRKDMATAERLHAPDYQLITPGGRCMDKAGYLRAVAEGRLNYRAWQIEAPQLQLSDTLVLLRYEALLSFPERQLRCWHSDLYALHQGQWLALRSQATAFPPEAAAATPLTAG</sequence>
<dbReference type="EMBL" id="POSP01000003">
    <property type="protein sequence ID" value="PND38559.1"/>
    <property type="molecule type" value="Genomic_DNA"/>
</dbReference>
<dbReference type="Gene3D" id="3.10.450.50">
    <property type="match status" value="1"/>
</dbReference>
<reference evidence="2 3" key="1">
    <citation type="submission" date="2018-01" db="EMBL/GenBank/DDBJ databases">
        <title>Draft genome sequence of Paucibacter aquatile CR182 isolated from freshwater of the Nakdong River.</title>
        <authorList>
            <person name="Choi A."/>
            <person name="Chung E.J."/>
        </authorList>
    </citation>
    <scope>NUCLEOTIDE SEQUENCE [LARGE SCALE GENOMIC DNA]</scope>
    <source>
        <strain evidence="2 3">CR182</strain>
    </source>
</reference>
<gene>
    <name evidence="2" type="ORF">C1O66_14185</name>
</gene>
<dbReference type="InterPro" id="IPR027843">
    <property type="entry name" value="DUF4440"/>
</dbReference>
<evidence type="ECO:0000259" key="1">
    <source>
        <dbReference type="Pfam" id="PF14534"/>
    </source>
</evidence>
<feature type="domain" description="DUF4440" evidence="1">
    <location>
        <begin position="68"/>
        <end position="169"/>
    </location>
</feature>
<keyword evidence="3" id="KW-1185">Reference proteome</keyword>
<dbReference type="Proteomes" id="UP000235916">
    <property type="component" value="Unassembled WGS sequence"/>
</dbReference>
<protein>
    <recommendedName>
        <fullName evidence="1">DUF4440 domain-containing protein</fullName>
    </recommendedName>
</protein>
<evidence type="ECO:0000313" key="2">
    <source>
        <dbReference type="EMBL" id="PND38559.1"/>
    </source>
</evidence>
<dbReference type="Pfam" id="PF14534">
    <property type="entry name" value="DUF4440"/>
    <property type="match status" value="1"/>
</dbReference>
<dbReference type="AlphaFoldDB" id="A0A2N8KYN1"/>
<comment type="caution">
    <text evidence="2">The sequence shown here is derived from an EMBL/GenBank/DDBJ whole genome shotgun (WGS) entry which is preliminary data.</text>
</comment>
<proteinExistence type="predicted"/>
<accession>A0A2N8KYN1</accession>
<dbReference type="InterPro" id="IPR032710">
    <property type="entry name" value="NTF2-like_dom_sf"/>
</dbReference>
<evidence type="ECO:0000313" key="3">
    <source>
        <dbReference type="Proteomes" id="UP000235916"/>
    </source>
</evidence>
<organism evidence="2 3">
    <name type="scientific">Kinneretia aquatilis</name>
    <dbReference type="NCBI Taxonomy" id="2070761"/>
    <lineage>
        <taxon>Bacteria</taxon>
        <taxon>Pseudomonadati</taxon>
        <taxon>Pseudomonadota</taxon>
        <taxon>Betaproteobacteria</taxon>
        <taxon>Burkholderiales</taxon>
        <taxon>Sphaerotilaceae</taxon>
        <taxon>Roseateles</taxon>
    </lineage>
</organism>
<dbReference type="SUPFAM" id="SSF54427">
    <property type="entry name" value="NTF2-like"/>
    <property type="match status" value="1"/>
</dbReference>
<dbReference type="OrthoDB" id="8229197at2"/>